<keyword evidence="2" id="KW-1185">Reference proteome</keyword>
<dbReference type="AlphaFoldDB" id="A0A133ZXW5"/>
<comment type="caution">
    <text evidence="1">The sequence shown here is derived from an EMBL/GenBank/DDBJ whole genome shotgun (WGS) entry which is preliminary data.</text>
</comment>
<accession>A0A133ZXW5</accession>
<protein>
    <submittedName>
        <fullName evidence="1">Uncharacterized protein</fullName>
    </submittedName>
</protein>
<sequence>MVNCYGFYSRHISERLKNTIDTFRKNIAVSRYSFYQRQRYKTFGMNPF</sequence>
<proteinExistence type="predicted"/>
<organism evidence="1 2">
    <name type="scientific">Leptotrichia wadei</name>
    <dbReference type="NCBI Taxonomy" id="157687"/>
    <lineage>
        <taxon>Bacteria</taxon>
        <taxon>Fusobacteriati</taxon>
        <taxon>Fusobacteriota</taxon>
        <taxon>Fusobacteriia</taxon>
        <taxon>Fusobacteriales</taxon>
        <taxon>Leptotrichiaceae</taxon>
        <taxon>Leptotrichia</taxon>
    </lineage>
</organism>
<name>A0A133ZXW5_9FUSO</name>
<feature type="non-terminal residue" evidence="1">
    <location>
        <position position="48"/>
    </location>
</feature>
<dbReference type="EMBL" id="LSDD01000158">
    <property type="protein sequence ID" value="KXB60285.1"/>
    <property type="molecule type" value="Genomic_DNA"/>
</dbReference>
<evidence type="ECO:0000313" key="1">
    <source>
        <dbReference type="EMBL" id="KXB60285.1"/>
    </source>
</evidence>
<reference evidence="2" key="1">
    <citation type="submission" date="2016-01" db="EMBL/GenBank/DDBJ databases">
        <authorList>
            <person name="Mitreva M."/>
            <person name="Pepin K.H."/>
            <person name="Mihindukulasuriya K.A."/>
            <person name="Fulton R."/>
            <person name="Fronick C."/>
            <person name="O'Laughlin M."/>
            <person name="Miner T."/>
            <person name="Herter B."/>
            <person name="Rosa B.A."/>
            <person name="Cordes M."/>
            <person name="Tomlinson C."/>
            <person name="Wollam A."/>
            <person name="Palsikar V.B."/>
            <person name="Mardis E.R."/>
            <person name="Wilson R.K."/>
        </authorList>
    </citation>
    <scope>NUCLEOTIDE SEQUENCE [LARGE SCALE GENOMIC DNA]</scope>
    <source>
        <strain evidence="2">KA00185</strain>
    </source>
</reference>
<dbReference type="Proteomes" id="UP000070483">
    <property type="component" value="Unassembled WGS sequence"/>
</dbReference>
<gene>
    <name evidence="1" type="ORF">HMPREF3180_02058</name>
</gene>
<evidence type="ECO:0000313" key="2">
    <source>
        <dbReference type="Proteomes" id="UP000070483"/>
    </source>
</evidence>